<reference evidence="1" key="1">
    <citation type="submission" date="2014-11" db="EMBL/GenBank/DDBJ databases">
        <authorList>
            <person name="Amaro Gonzalez C."/>
        </authorList>
    </citation>
    <scope>NUCLEOTIDE SEQUENCE</scope>
</reference>
<dbReference type="EMBL" id="GBXM01106055">
    <property type="protein sequence ID" value="JAH02522.1"/>
    <property type="molecule type" value="Transcribed_RNA"/>
</dbReference>
<proteinExistence type="predicted"/>
<sequence length="50" mass="6146">MCHNICIFRLQQTNFERGIIESRFFMRQLHYCHRNSQHPQRPCLCGLLLR</sequence>
<evidence type="ECO:0000313" key="1">
    <source>
        <dbReference type="EMBL" id="JAH02522.1"/>
    </source>
</evidence>
<reference evidence="1" key="2">
    <citation type="journal article" date="2015" name="Fish Shellfish Immunol.">
        <title>Early steps in the European eel (Anguilla anguilla)-Vibrio vulnificus interaction in the gills: Role of the RtxA13 toxin.</title>
        <authorList>
            <person name="Callol A."/>
            <person name="Pajuelo D."/>
            <person name="Ebbesson L."/>
            <person name="Teles M."/>
            <person name="MacKenzie S."/>
            <person name="Amaro C."/>
        </authorList>
    </citation>
    <scope>NUCLEOTIDE SEQUENCE</scope>
</reference>
<name>A0A0E9PE07_ANGAN</name>
<dbReference type="AlphaFoldDB" id="A0A0E9PE07"/>
<organism evidence="1">
    <name type="scientific">Anguilla anguilla</name>
    <name type="common">European freshwater eel</name>
    <name type="synonym">Muraena anguilla</name>
    <dbReference type="NCBI Taxonomy" id="7936"/>
    <lineage>
        <taxon>Eukaryota</taxon>
        <taxon>Metazoa</taxon>
        <taxon>Chordata</taxon>
        <taxon>Craniata</taxon>
        <taxon>Vertebrata</taxon>
        <taxon>Euteleostomi</taxon>
        <taxon>Actinopterygii</taxon>
        <taxon>Neopterygii</taxon>
        <taxon>Teleostei</taxon>
        <taxon>Anguilliformes</taxon>
        <taxon>Anguillidae</taxon>
        <taxon>Anguilla</taxon>
    </lineage>
</organism>
<accession>A0A0E9PE07</accession>
<protein>
    <submittedName>
        <fullName evidence="1">Uncharacterized protein</fullName>
    </submittedName>
</protein>